<sequence>MKPPQRSDAAGAWKRGLDEASIPWLERAARLAPGDPRITLDLARLRLSGGETDIAAAAGDFERVAQRYDNATAWLGLAMAKLRQGDASGAAAALNTLLARHCLPDEPGFSAIAGQVAAAAGYDGFCGLDPEGEMRGQGRGRLLGAPLDRAALMRVEGLVAVSGEGGLSGWACRQAAPHTPPQLTLRDAAGHRRAVKFGKILPADDDVPLLPRHGFKIAPRALAGLTPPFTLSGPDGSNIAGSPLDPAVLATLAPRPAARRGRERARLPARRALSALIPVYRGLGETQACLESVFAVAGLVRVIVVDDATPEPELAAWLDGLAAAGRIVLCRHETNLGFPAAVNTGLAAAAGDDVLLLNSDILLPPGAVKTMRAVAYADAATGSVTPFANEASILSYPDPRGGNPMPSLADAVALDALARRSNGRRSLEIPTGVGFCMYLRHDCLRAVGGLRPGIFAQGYGEENDWCLRARHKGFRHQAALGAYVAHAGGVSFRAAAHGLTLRNLGILERLYPGYHELVTGFIAADPLRPARAKLDAARLRAEAARERVLLISHSHGGGVARQVEADMAALRAQGVRPLLLLTQFPADPLSTPYPWPALLSEGSPKDTPNLAYTLPRERPALRRLLKALGVQRVILHHTLGHHPGVRTLAKALGVPQEIVVHDYASFCPRVNLLTRPEPDAPPRYCGEPGVRGCIACCARDHNGIYEALGVPALLKRSAAEFAGAARITVPSADAAKRIARHFPGVVPRVVPWEDDALTVPRHPPGNGARTIMVIGGIGPAKGFDLLAACAEDAAARGLGLQFIVAGSSADDDKLLATGRIFVTGHYQEGEAQGLIARFAPDLVFLPSIWPETWCFALGEAWRAGLYAVTFDLGAQAERLRATGRGLTLPLGLPAPRINDILRSWMPTHGK</sequence>
<protein>
    <recommendedName>
        <fullName evidence="4">Glycosyltransferase 2-like domain-containing protein</fullName>
    </recommendedName>
</protein>
<dbReference type="SUPFAM" id="SSF53756">
    <property type="entry name" value="UDP-Glycosyltransferase/glycogen phosphorylase"/>
    <property type="match status" value="1"/>
</dbReference>
<evidence type="ECO:0000313" key="5">
    <source>
        <dbReference type="EMBL" id="GLR67288.1"/>
    </source>
</evidence>
<accession>A0ABQ6A7L8</accession>
<comment type="caution">
    <text evidence="5">The sequence shown here is derived from an EMBL/GenBank/DDBJ whole genome shotgun (WGS) entry which is preliminary data.</text>
</comment>
<feature type="domain" description="Glycosyltransferase 2-like" evidence="4">
    <location>
        <begin position="274"/>
        <end position="382"/>
    </location>
</feature>
<dbReference type="PANTHER" id="PTHR43179">
    <property type="entry name" value="RHAMNOSYLTRANSFERASE WBBL"/>
    <property type="match status" value="1"/>
</dbReference>
<dbReference type="Gene3D" id="3.90.550.10">
    <property type="entry name" value="Spore Coat Polysaccharide Biosynthesis Protein SpsA, Chain A"/>
    <property type="match status" value="1"/>
</dbReference>
<dbReference type="Gene3D" id="3.40.50.2000">
    <property type="entry name" value="Glycogen Phosphorylase B"/>
    <property type="match status" value="1"/>
</dbReference>
<dbReference type="PANTHER" id="PTHR43179:SF12">
    <property type="entry name" value="GALACTOFURANOSYLTRANSFERASE GLFT2"/>
    <property type="match status" value="1"/>
</dbReference>
<keyword evidence="6" id="KW-1185">Reference proteome</keyword>
<dbReference type="Proteomes" id="UP001156641">
    <property type="component" value="Unassembled WGS sequence"/>
</dbReference>
<dbReference type="Gene3D" id="1.25.40.10">
    <property type="entry name" value="Tetratricopeptide repeat domain"/>
    <property type="match status" value="1"/>
</dbReference>
<reference evidence="6" key="1">
    <citation type="journal article" date="2019" name="Int. J. Syst. Evol. Microbiol.">
        <title>The Global Catalogue of Microorganisms (GCM) 10K type strain sequencing project: providing services to taxonomists for standard genome sequencing and annotation.</title>
        <authorList>
            <consortium name="The Broad Institute Genomics Platform"/>
            <consortium name="The Broad Institute Genome Sequencing Center for Infectious Disease"/>
            <person name="Wu L."/>
            <person name="Ma J."/>
        </authorList>
    </citation>
    <scope>NUCLEOTIDE SEQUENCE [LARGE SCALE GENOMIC DNA]</scope>
    <source>
        <strain evidence="6">NBRC 112502</strain>
    </source>
</reference>
<organism evidence="5 6">
    <name type="scientific">Acidocella aquatica</name>
    <dbReference type="NCBI Taxonomy" id="1922313"/>
    <lineage>
        <taxon>Bacteria</taxon>
        <taxon>Pseudomonadati</taxon>
        <taxon>Pseudomonadota</taxon>
        <taxon>Alphaproteobacteria</taxon>
        <taxon>Acetobacterales</taxon>
        <taxon>Acidocellaceae</taxon>
        <taxon>Acidocella</taxon>
    </lineage>
</organism>
<dbReference type="Pfam" id="PF00535">
    <property type="entry name" value="Glycos_transf_2"/>
    <property type="match status" value="1"/>
</dbReference>
<keyword evidence="2" id="KW-0328">Glycosyltransferase</keyword>
<keyword evidence="3" id="KW-0808">Transferase</keyword>
<dbReference type="InterPro" id="IPR011990">
    <property type="entry name" value="TPR-like_helical_dom_sf"/>
</dbReference>
<dbReference type="InterPro" id="IPR029044">
    <property type="entry name" value="Nucleotide-diphossugar_trans"/>
</dbReference>
<evidence type="ECO:0000256" key="3">
    <source>
        <dbReference type="ARBA" id="ARBA00022679"/>
    </source>
</evidence>
<gene>
    <name evidence="5" type="ORF">GCM10010909_19690</name>
</gene>
<evidence type="ECO:0000313" key="6">
    <source>
        <dbReference type="Proteomes" id="UP001156641"/>
    </source>
</evidence>
<dbReference type="InterPro" id="IPR001173">
    <property type="entry name" value="Glyco_trans_2-like"/>
</dbReference>
<evidence type="ECO:0000256" key="1">
    <source>
        <dbReference type="ARBA" id="ARBA00006739"/>
    </source>
</evidence>
<name>A0ABQ6A7L8_9PROT</name>
<comment type="similarity">
    <text evidence="1">Belongs to the glycosyltransferase 2 family.</text>
</comment>
<dbReference type="EMBL" id="BSOS01000065">
    <property type="protein sequence ID" value="GLR67288.1"/>
    <property type="molecule type" value="Genomic_DNA"/>
</dbReference>
<dbReference type="Pfam" id="PF13692">
    <property type="entry name" value="Glyco_trans_1_4"/>
    <property type="match status" value="1"/>
</dbReference>
<dbReference type="SUPFAM" id="SSF53448">
    <property type="entry name" value="Nucleotide-diphospho-sugar transferases"/>
    <property type="match status" value="1"/>
</dbReference>
<evidence type="ECO:0000256" key="2">
    <source>
        <dbReference type="ARBA" id="ARBA00022676"/>
    </source>
</evidence>
<evidence type="ECO:0000259" key="4">
    <source>
        <dbReference type="Pfam" id="PF00535"/>
    </source>
</evidence>
<proteinExistence type="inferred from homology"/>
<dbReference type="RefSeq" id="WP_284258017.1">
    <property type="nucleotide sequence ID" value="NZ_BSOS01000065.1"/>
</dbReference>
<dbReference type="SUPFAM" id="SSF48452">
    <property type="entry name" value="TPR-like"/>
    <property type="match status" value="1"/>
</dbReference>